<gene>
    <name evidence="5" type="primary">rqcH</name>
    <name evidence="7" type="ORF">H9661_01655</name>
</gene>
<comment type="subunit">
    <text evidence="5">Associates with stalled 50S ribosomal subunits. Binds to RqcP.</text>
</comment>
<keyword evidence="1 5" id="KW-0820">tRNA-binding</keyword>
<dbReference type="InterPro" id="IPR008532">
    <property type="entry name" value="NFACT_RNA-bd"/>
</dbReference>
<keyword evidence="2 5" id="KW-0699">rRNA-binding</keyword>
<dbReference type="InterPro" id="IPR051608">
    <property type="entry name" value="RQC_Subunit_NEMF"/>
</dbReference>
<evidence type="ECO:0000256" key="1">
    <source>
        <dbReference type="ARBA" id="ARBA00022555"/>
    </source>
</evidence>
<accession>A0ABR8PPE4</accession>
<dbReference type="Proteomes" id="UP000627781">
    <property type="component" value="Unassembled WGS sequence"/>
</dbReference>
<dbReference type="InterPro" id="IPR043682">
    <property type="entry name" value="RqcH_bacterial"/>
</dbReference>
<feature type="domain" description="NFACT RNA-binding" evidence="6">
    <location>
        <begin position="458"/>
        <end position="554"/>
    </location>
</feature>
<name>A0ABR8PPE4_9CLOT</name>
<dbReference type="HAMAP" id="MF_00844_B">
    <property type="entry name" value="RqcH_B"/>
    <property type="match status" value="1"/>
</dbReference>
<dbReference type="Gene3D" id="2.30.310.10">
    <property type="entry name" value="ibrinogen binding protein from staphylococcus aureus domain"/>
    <property type="match status" value="1"/>
</dbReference>
<evidence type="ECO:0000313" key="7">
    <source>
        <dbReference type="EMBL" id="MBD7910049.1"/>
    </source>
</evidence>
<dbReference type="PANTHER" id="PTHR15239:SF6">
    <property type="entry name" value="RIBOSOME QUALITY CONTROL COMPLEX SUBUNIT NEMF"/>
    <property type="match status" value="1"/>
</dbReference>
<reference evidence="7 8" key="1">
    <citation type="submission" date="2020-08" db="EMBL/GenBank/DDBJ databases">
        <title>A Genomic Blueprint of the Chicken Gut Microbiome.</title>
        <authorList>
            <person name="Gilroy R."/>
            <person name="Ravi A."/>
            <person name="Getino M."/>
            <person name="Pursley I."/>
            <person name="Horton D.L."/>
            <person name="Alikhan N.-F."/>
            <person name="Baker D."/>
            <person name="Gharbi K."/>
            <person name="Hall N."/>
            <person name="Watson M."/>
            <person name="Adriaenssens E.M."/>
            <person name="Foster-Nyarko E."/>
            <person name="Jarju S."/>
            <person name="Secka A."/>
            <person name="Antonio M."/>
            <person name="Oren A."/>
            <person name="Chaudhuri R."/>
            <person name="La Ragione R.M."/>
            <person name="Hildebrand F."/>
            <person name="Pallen M.J."/>
        </authorList>
    </citation>
    <scope>NUCLEOTIDE SEQUENCE [LARGE SCALE GENOMIC DNA]</scope>
    <source>
        <strain evidence="7 8">Sa3CVN1</strain>
    </source>
</reference>
<evidence type="ECO:0000256" key="4">
    <source>
        <dbReference type="ARBA" id="ARBA00022917"/>
    </source>
</evidence>
<protein>
    <recommendedName>
        <fullName evidence="5">Rqc2 homolog RqcH</fullName>
        <shortName evidence="5">RqcH</shortName>
    </recommendedName>
</protein>
<organism evidence="7 8">
    <name type="scientific">Clostridium cibarium</name>
    <dbReference type="NCBI Taxonomy" id="2762247"/>
    <lineage>
        <taxon>Bacteria</taxon>
        <taxon>Bacillati</taxon>
        <taxon>Bacillota</taxon>
        <taxon>Clostridia</taxon>
        <taxon>Eubacteriales</taxon>
        <taxon>Clostridiaceae</taxon>
        <taxon>Clostridium</taxon>
    </lineage>
</organism>
<evidence type="ECO:0000256" key="2">
    <source>
        <dbReference type="ARBA" id="ARBA00022730"/>
    </source>
</evidence>
<dbReference type="Pfam" id="PF05670">
    <property type="entry name" value="NFACT-R_1"/>
    <property type="match status" value="1"/>
</dbReference>
<comment type="similarity">
    <text evidence="5">Belongs to the NEMF family.</text>
</comment>
<evidence type="ECO:0000259" key="6">
    <source>
        <dbReference type="Pfam" id="PF05670"/>
    </source>
</evidence>
<proteinExistence type="inferred from homology"/>
<dbReference type="PANTHER" id="PTHR15239">
    <property type="entry name" value="NUCLEAR EXPORT MEDIATOR FACTOR NEMF"/>
    <property type="match status" value="1"/>
</dbReference>
<evidence type="ECO:0000313" key="8">
    <source>
        <dbReference type="Proteomes" id="UP000627781"/>
    </source>
</evidence>
<evidence type="ECO:0000256" key="3">
    <source>
        <dbReference type="ARBA" id="ARBA00022884"/>
    </source>
</evidence>
<dbReference type="EMBL" id="JACSRA010000002">
    <property type="protein sequence ID" value="MBD7910049.1"/>
    <property type="molecule type" value="Genomic_DNA"/>
</dbReference>
<dbReference type="RefSeq" id="WP_143314377.1">
    <property type="nucleotide sequence ID" value="NZ_JACSRA010000002.1"/>
</dbReference>
<dbReference type="Pfam" id="PF05833">
    <property type="entry name" value="NFACT_N"/>
    <property type="match status" value="1"/>
</dbReference>
<comment type="function">
    <text evidence="5">Key component of the ribosome quality control system (RQC), a ribosome-associated complex that mediates the extraction of incompletely synthesized nascent chains from stalled ribosomes and their subsequent degradation. RqcH recruits Ala-charged tRNA, and with RqcP directs the elongation of stalled nascent chains on 50S ribosomal subunits, leading to non-templated C-terminal alanine extensions (Ala tail). The Ala tail promotes nascent chain degradation. May add between 1 and at least 8 Ala residues. Binds to stalled 50S ribosomal subunits.</text>
</comment>
<keyword evidence="8" id="KW-1185">Reference proteome</keyword>
<sequence length="579" mass="67433">MALDGIFLHSLLNNIEPILLGSKIDKINQPEKDEIILTIRKERKNHKLLISASSKFPRMHFTEEVKENPLKAPMFLMVLRKYLIGGKITKVHQKDGDRIVILTVEASDEMGFNSTYSLIIEIMGRHSNITLVRDRDNKVMESIKHITPDINTYRVLYPGVSYMLPPATTKLSPINFTEIEFISFINENHLEMNDSFFFKSFTGISKTISKELFNQIVTKNLTLNNIDSLYDFLKSSFTNILNSTEFLIYKDDSGIYKDFYCYRFKFIFNDLDVISYDSPSIMLDNFFNVKDKQERLSNRSTDLQKLIHTNIERCKKKSKILNENIRESQNKEDYKIKGDLLTSYIYSIKQGDKEATLLNFYSENSEYATIPLDEYKTPSENIQSYYKKYNKLKKSEEWAIEQLKKNEEELEYLNSVLTNIQNVDSYNEIEQIKTELMETGYIKYKTHKKNIKKTNADKPLHFISSTGFDIYVGKNNIQNDYLSLKFAHRNDLWLHAKEIPGSHVIIKGIEIDDTTIAEAAIIAAYYSKGKTNSKVPIDYTEIRNLRKPNGAKPGMVIYYTNKTIYADPQKYEKLNLIKK</sequence>
<comment type="caution">
    <text evidence="7">The sequence shown here is derived from an EMBL/GenBank/DDBJ whole genome shotgun (WGS) entry which is preliminary data.</text>
</comment>
<keyword evidence="4 5" id="KW-0648">Protein biosynthesis</keyword>
<keyword evidence="3 5" id="KW-0694">RNA-binding</keyword>
<evidence type="ECO:0000256" key="5">
    <source>
        <dbReference type="HAMAP-Rule" id="MF_00844"/>
    </source>
</evidence>